<proteinExistence type="predicted"/>
<sequence length="331" mass="36381">MPLAPAEIADGPMLIGFTFNAILLGVMLTQAYIYFTSFKKDKIWIKLYVALLMVLDVFNTAAIAVFIYQALILNFGNLANLDFVSPIIITEPAITGFIVSAVQCFYAWRIYVLTKSYTFPILIILNGITGLVASLVTAARLGKTPRFSDIVNDKPSITVWLVSEVLGDILITIVLVTYLTGFKRSDMLIDKIIRITIQTGMLTATFATIDLITFLADPTGLHLLFNFALAKLYSNTLMSTLNSREIWMSDSPGVSSRSTIGGGGLRTQDEVVSMSAYKSSAPKPSEVIDFNKRTEVFVSVERDANGRVRDGSRVDLEAGRHPYGDVKGSYP</sequence>
<keyword evidence="2" id="KW-0812">Transmembrane</keyword>
<feature type="transmembrane region" description="Helical" evidence="2">
    <location>
        <begin position="119"/>
        <end position="139"/>
    </location>
</feature>
<organism evidence="4 5">
    <name type="scientific">Agrocybe pediades</name>
    <dbReference type="NCBI Taxonomy" id="84607"/>
    <lineage>
        <taxon>Eukaryota</taxon>
        <taxon>Fungi</taxon>
        <taxon>Dikarya</taxon>
        <taxon>Basidiomycota</taxon>
        <taxon>Agaricomycotina</taxon>
        <taxon>Agaricomycetes</taxon>
        <taxon>Agaricomycetidae</taxon>
        <taxon>Agaricales</taxon>
        <taxon>Agaricineae</taxon>
        <taxon>Strophariaceae</taxon>
        <taxon>Agrocybe</taxon>
    </lineage>
</organism>
<keyword evidence="5" id="KW-1185">Reference proteome</keyword>
<feature type="transmembrane region" description="Helical" evidence="2">
    <location>
        <begin position="12"/>
        <end position="35"/>
    </location>
</feature>
<feature type="compositionally biased region" description="Basic and acidic residues" evidence="1">
    <location>
        <begin position="308"/>
        <end position="324"/>
    </location>
</feature>
<dbReference type="EMBL" id="JAACJL010000030">
    <property type="protein sequence ID" value="KAF4617515.1"/>
    <property type="molecule type" value="Genomic_DNA"/>
</dbReference>
<dbReference type="Proteomes" id="UP000521872">
    <property type="component" value="Unassembled WGS sequence"/>
</dbReference>
<evidence type="ECO:0000256" key="1">
    <source>
        <dbReference type="SAM" id="MobiDB-lite"/>
    </source>
</evidence>
<evidence type="ECO:0000313" key="5">
    <source>
        <dbReference type="Proteomes" id="UP000521872"/>
    </source>
</evidence>
<protein>
    <recommendedName>
        <fullName evidence="3">DUF6534 domain-containing protein</fullName>
    </recommendedName>
</protein>
<gene>
    <name evidence="4" type="ORF">D9613_005758</name>
</gene>
<comment type="caution">
    <text evidence="4">The sequence shown here is derived from an EMBL/GenBank/DDBJ whole genome shotgun (WGS) entry which is preliminary data.</text>
</comment>
<evidence type="ECO:0000259" key="3">
    <source>
        <dbReference type="Pfam" id="PF20152"/>
    </source>
</evidence>
<feature type="transmembrane region" description="Helical" evidence="2">
    <location>
        <begin position="47"/>
        <end position="71"/>
    </location>
</feature>
<evidence type="ECO:0000313" key="4">
    <source>
        <dbReference type="EMBL" id="KAF4617515.1"/>
    </source>
</evidence>
<dbReference type="Pfam" id="PF20152">
    <property type="entry name" value="DUF6534"/>
    <property type="match status" value="1"/>
</dbReference>
<evidence type="ECO:0000256" key="2">
    <source>
        <dbReference type="SAM" id="Phobius"/>
    </source>
</evidence>
<keyword evidence="2" id="KW-1133">Transmembrane helix</keyword>
<accession>A0A8H4QVP3</accession>
<dbReference type="PANTHER" id="PTHR40465">
    <property type="entry name" value="CHROMOSOME 1, WHOLE GENOME SHOTGUN SEQUENCE"/>
    <property type="match status" value="1"/>
</dbReference>
<feature type="region of interest" description="Disordered" evidence="1">
    <location>
        <begin position="308"/>
        <end position="331"/>
    </location>
</feature>
<feature type="transmembrane region" description="Helical" evidence="2">
    <location>
        <begin position="83"/>
        <end position="107"/>
    </location>
</feature>
<feature type="transmembrane region" description="Helical" evidence="2">
    <location>
        <begin position="159"/>
        <end position="180"/>
    </location>
</feature>
<name>A0A8H4QVP3_9AGAR</name>
<dbReference type="InterPro" id="IPR045339">
    <property type="entry name" value="DUF6534"/>
</dbReference>
<dbReference type="AlphaFoldDB" id="A0A8H4QVP3"/>
<feature type="domain" description="DUF6534" evidence="3">
    <location>
        <begin position="165"/>
        <end position="245"/>
    </location>
</feature>
<dbReference type="PANTHER" id="PTHR40465:SF1">
    <property type="entry name" value="DUF6534 DOMAIN-CONTAINING PROTEIN"/>
    <property type="match status" value="1"/>
</dbReference>
<reference evidence="4 5" key="1">
    <citation type="submission" date="2019-12" db="EMBL/GenBank/DDBJ databases">
        <authorList>
            <person name="Floudas D."/>
            <person name="Bentzer J."/>
            <person name="Ahren D."/>
            <person name="Johansson T."/>
            <person name="Persson P."/>
            <person name="Tunlid A."/>
        </authorList>
    </citation>
    <scope>NUCLEOTIDE SEQUENCE [LARGE SCALE GENOMIC DNA]</scope>
    <source>
        <strain evidence="4 5">CBS 102.39</strain>
    </source>
</reference>
<keyword evidence="2" id="KW-0472">Membrane</keyword>
<feature type="transmembrane region" description="Helical" evidence="2">
    <location>
        <begin position="192"/>
        <end position="215"/>
    </location>
</feature>